<reference evidence="9" key="2">
    <citation type="submission" date="2025-08" db="UniProtKB">
        <authorList>
            <consortium name="Ensembl"/>
        </authorList>
    </citation>
    <scope>IDENTIFICATION</scope>
</reference>
<reference evidence="9" key="3">
    <citation type="submission" date="2025-09" db="UniProtKB">
        <authorList>
            <consortium name="Ensembl"/>
        </authorList>
    </citation>
    <scope>IDENTIFICATION</scope>
</reference>
<dbReference type="PANTHER" id="PTHR10288">
    <property type="entry name" value="KH DOMAIN CONTAINING RNA BINDING PROTEIN"/>
    <property type="match status" value="1"/>
</dbReference>
<dbReference type="InterPro" id="IPR012677">
    <property type="entry name" value="Nucleotide-bd_a/b_plait_sf"/>
</dbReference>
<dbReference type="Ensembl" id="ENSOMYT00000166787.1">
    <property type="protein sequence ID" value="ENSOMYP00000129937.1"/>
    <property type="gene ID" value="ENSOMYG00000013089.2"/>
</dbReference>
<dbReference type="PROSITE" id="PS50084">
    <property type="entry name" value="KH_TYPE_1"/>
    <property type="match status" value="3"/>
</dbReference>
<dbReference type="GO" id="GO:0003723">
    <property type="term" value="F:RNA binding"/>
    <property type="evidence" value="ECO:0007669"/>
    <property type="project" value="UniProtKB-UniRule"/>
</dbReference>
<dbReference type="InterPro" id="IPR035979">
    <property type="entry name" value="RBD_domain_sf"/>
</dbReference>
<evidence type="ECO:0000256" key="3">
    <source>
        <dbReference type="ARBA" id="ARBA00022737"/>
    </source>
</evidence>
<name>A0A8K9X937_ONCMY</name>
<dbReference type="InterPro" id="IPR036612">
    <property type="entry name" value="KH_dom_type_1_sf"/>
</dbReference>
<dbReference type="FunFam" id="3.30.70.330:FF:000203">
    <property type="entry name" value="insulin-like growth factor 2 mRNA-binding protein 1"/>
    <property type="match status" value="1"/>
</dbReference>
<dbReference type="SMART" id="SM00360">
    <property type="entry name" value="RRM"/>
    <property type="match status" value="1"/>
</dbReference>
<evidence type="ECO:0000256" key="4">
    <source>
        <dbReference type="ARBA" id="ARBA00022816"/>
    </source>
</evidence>
<evidence type="ECO:0000313" key="10">
    <source>
        <dbReference type="Proteomes" id="UP000694395"/>
    </source>
</evidence>
<dbReference type="Gene3D" id="3.30.310.210">
    <property type="match status" value="1"/>
</dbReference>
<keyword evidence="3" id="KW-0677">Repeat</keyword>
<dbReference type="CDD" id="cd22499">
    <property type="entry name" value="KH-I_IGF2BP1_rpt4"/>
    <property type="match status" value="1"/>
</dbReference>
<evidence type="ECO:0000256" key="1">
    <source>
        <dbReference type="ARBA" id="ARBA00009094"/>
    </source>
</evidence>
<feature type="domain" description="RRM" evidence="8">
    <location>
        <begin position="2"/>
        <end position="75"/>
    </location>
</feature>
<dbReference type="SMART" id="SM00322">
    <property type="entry name" value="KH"/>
    <property type="match status" value="3"/>
</dbReference>
<dbReference type="SUPFAM" id="SSF54791">
    <property type="entry name" value="Eukaryotic type KH-domain (KH-domain type I)"/>
    <property type="match status" value="3"/>
</dbReference>
<evidence type="ECO:0000256" key="7">
    <source>
        <dbReference type="SAM" id="MobiDB-lite"/>
    </source>
</evidence>
<gene>
    <name evidence="9" type="primary">LOC110496587</name>
</gene>
<keyword evidence="6" id="KW-0694">RNA-binding</keyword>
<dbReference type="SUPFAM" id="SSF54928">
    <property type="entry name" value="RNA-binding domain, RBD"/>
    <property type="match status" value="1"/>
</dbReference>
<evidence type="ECO:0000259" key="8">
    <source>
        <dbReference type="PROSITE" id="PS50102"/>
    </source>
</evidence>
<evidence type="ECO:0000256" key="6">
    <source>
        <dbReference type="PROSITE-ProRule" id="PRU00176"/>
    </source>
</evidence>
<proteinExistence type="inferred from homology"/>
<organism evidence="9 10">
    <name type="scientific">Oncorhynchus mykiss</name>
    <name type="common">Rainbow trout</name>
    <name type="synonym">Salmo gairdneri</name>
    <dbReference type="NCBI Taxonomy" id="8022"/>
    <lineage>
        <taxon>Eukaryota</taxon>
        <taxon>Metazoa</taxon>
        <taxon>Chordata</taxon>
        <taxon>Craniata</taxon>
        <taxon>Vertebrata</taxon>
        <taxon>Euteleostomi</taxon>
        <taxon>Actinopterygii</taxon>
        <taxon>Neopterygii</taxon>
        <taxon>Teleostei</taxon>
        <taxon>Protacanthopterygii</taxon>
        <taxon>Salmoniformes</taxon>
        <taxon>Salmonidae</taxon>
        <taxon>Salmoninae</taxon>
        <taxon>Oncorhynchus</taxon>
    </lineage>
</organism>
<dbReference type="GO" id="GO:0051028">
    <property type="term" value="P:mRNA transport"/>
    <property type="evidence" value="ECO:0007669"/>
    <property type="project" value="UniProtKB-KW"/>
</dbReference>
<dbReference type="FunFam" id="3.30.1370.10:FF:000026">
    <property type="entry name" value="Insulin-like growth factor 2 mRNA-binding protein 3"/>
    <property type="match status" value="1"/>
</dbReference>
<dbReference type="InterPro" id="IPR000504">
    <property type="entry name" value="RRM_dom"/>
</dbReference>
<feature type="compositionally biased region" description="Pro residues" evidence="7">
    <location>
        <begin position="483"/>
        <end position="499"/>
    </location>
</feature>
<keyword evidence="2" id="KW-0813">Transport</keyword>
<protein>
    <submittedName>
        <fullName evidence="9">Insulin-like growth factor 2 mRNA binding protein 3</fullName>
    </submittedName>
</protein>
<dbReference type="InterPro" id="IPR004088">
    <property type="entry name" value="KH_dom_type_1"/>
</dbReference>
<dbReference type="Proteomes" id="UP000694395">
    <property type="component" value="Chromosome 18"/>
</dbReference>
<sequence>MNKLYIGNVSEEASAEDLETIFEQWKIPHSGPFLVKTGYAFVDCPDEKIAMKAIDILSGKVDLHGKLLEVEHSVPKRQSRYLFKSDCLVYKVVSPCVFLGVESMLSLLTVNTDTDTAVVNVRYGAKDQARQAMEKLNGFLMENFALKVSYIPDEMATADAPPLGGGRRGFVPRGPPRSGSPGMGARPKLQSEVPLRILVPTQFVGAIIGKEGATIRNITKQTHSKIDIHRKENAGAAEKPITVHSTPEGCSNACRTIMEIMQKEALDTKFTEEIPLKILAHNNFVGRLIGKEGRNLKKIEVDTETKITISPLQDLTLYNPERTITVKGSIEACSRAEEEVMKKVRESYENDVAAMNVAPPEGMDTKQRMVIIAGPPEAQFKAQGRIFGKLKEENFFGPKEEVKLEAHIKVPSFAAGRVIGKGGKTVNELQNLTSAEVVVPRDQTPDENDQVIVKITGHFYASQLAQRKIQEILSQVRRQQQPKPSPRGEGPPLPRPSRK</sequence>
<keyword evidence="10" id="KW-1185">Reference proteome</keyword>
<reference evidence="9" key="1">
    <citation type="submission" date="2020-07" db="EMBL/GenBank/DDBJ databases">
        <title>A long reads based de novo assembly of the rainbow trout Arlee double haploid line genome.</title>
        <authorList>
            <person name="Gao G."/>
            <person name="Palti Y."/>
        </authorList>
    </citation>
    <scope>NUCLEOTIDE SEQUENCE [LARGE SCALE GENOMIC DNA]</scope>
</reference>
<dbReference type="Gene3D" id="3.30.70.330">
    <property type="match status" value="1"/>
</dbReference>
<feature type="region of interest" description="Disordered" evidence="7">
    <location>
        <begin position="161"/>
        <end position="187"/>
    </location>
</feature>
<dbReference type="GO" id="GO:0006417">
    <property type="term" value="P:regulation of translation"/>
    <property type="evidence" value="ECO:0007669"/>
    <property type="project" value="UniProtKB-KW"/>
</dbReference>
<keyword evidence="4" id="KW-0509">mRNA transport</keyword>
<dbReference type="FunFam" id="3.30.1370.10:FF:000027">
    <property type="entry name" value="insulin-like growth factor 2 mRNA-binding protein 3 isoform X1"/>
    <property type="match status" value="1"/>
</dbReference>
<dbReference type="Pfam" id="PF00013">
    <property type="entry name" value="KH_1"/>
    <property type="match status" value="3"/>
</dbReference>
<dbReference type="AlphaFoldDB" id="A0A8K9X937"/>
<feature type="region of interest" description="Disordered" evidence="7">
    <location>
        <begin position="475"/>
        <end position="499"/>
    </location>
</feature>
<dbReference type="GeneTree" id="ENSGT00940000154957"/>
<keyword evidence="5" id="KW-0810">Translation regulation</keyword>
<dbReference type="Gene3D" id="3.30.1370.10">
    <property type="entry name" value="K Homology domain, type 1"/>
    <property type="match status" value="2"/>
</dbReference>
<feature type="compositionally biased region" description="Low complexity" evidence="7">
    <location>
        <begin position="169"/>
        <end position="187"/>
    </location>
</feature>
<dbReference type="PROSITE" id="PS50102">
    <property type="entry name" value="RRM"/>
    <property type="match status" value="1"/>
</dbReference>
<comment type="similarity">
    <text evidence="1">Belongs to the RRM IMP/VICKZ family.</text>
</comment>
<evidence type="ECO:0000256" key="5">
    <source>
        <dbReference type="ARBA" id="ARBA00022845"/>
    </source>
</evidence>
<evidence type="ECO:0000256" key="2">
    <source>
        <dbReference type="ARBA" id="ARBA00022448"/>
    </source>
</evidence>
<dbReference type="InterPro" id="IPR004087">
    <property type="entry name" value="KH_dom"/>
</dbReference>
<evidence type="ECO:0000313" key="9">
    <source>
        <dbReference type="Ensembl" id="ENSOMYP00000129937.1"/>
    </source>
</evidence>
<accession>A0A8K9X937</accession>